<protein>
    <recommendedName>
        <fullName evidence="1">Zn-dependent metallo-hydrolase RNA specificity domain-containing protein</fullName>
    </recommendedName>
</protein>
<sequence length="281" mass="32981">NDFISHARNSNPIAIITEGTRVVDVESYRKGTYHDDEQSENDVKSRSKSIIQNHPGLILVRFPSRNLDRILLYYSLAKKFDRRFAISPKIFHFIDSFRISLDNKDKNTIEQYNKDYELPNYSDKNLVVYLPRKSWGKFESADYKGYQNDIFRIDNYVTYKDVQKEPDKYLLYLDDFMLSELIDLNQKPGTVLFLNSTTDPFSEEMQIKEDKLDAWLKRFKITKSETIHSSGHCSVDELIDFLQRIDAENIIPIHTEHPETFEEFGLSGNVILPKKGKNYII</sequence>
<dbReference type="InterPro" id="IPR011108">
    <property type="entry name" value="RMMBL"/>
</dbReference>
<organism evidence="2">
    <name type="scientific">marine sediment metagenome</name>
    <dbReference type="NCBI Taxonomy" id="412755"/>
    <lineage>
        <taxon>unclassified sequences</taxon>
        <taxon>metagenomes</taxon>
        <taxon>ecological metagenomes</taxon>
    </lineage>
</organism>
<reference evidence="2" key="1">
    <citation type="journal article" date="2014" name="Front. Microbiol.">
        <title>High frequency of phylogenetically diverse reductive dehalogenase-homologous genes in deep subseafloor sedimentary metagenomes.</title>
        <authorList>
            <person name="Kawai M."/>
            <person name="Futagami T."/>
            <person name="Toyoda A."/>
            <person name="Takaki Y."/>
            <person name="Nishi S."/>
            <person name="Hori S."/>
            <person name="Arai W."/>
            <person name="Tsubouchi T."/>
            <person name="Morono Y."/>
            <person name="Uchiyama I."/>
            <person name="Ito T."/>
            <person name="Fujiyama A."/>
            <person name="Inagaki F."/>
            <person name="Takami H."/>
        </authorList>
    </citation>
    <scope>NUCLEOTIDE SEQUENCE</scope>
    <source>
        <strain evidence="2">Expedition CK06-06</strain>
    </source>
</reference>
<proteinExistence type="predicted"/>
<evidence type="ECO:0000313" key="2">
    <source>
        <dbReference type="EMBL" id="GAG84007.1"/>
    </source>
</evidence>
<accession>X1BS92</accession>
<feature type="domain" description="Zn-dependent metallo-hydrolase RNA specificity" evidence="1">
    <location>
        <begin position="225"/>
        <end position="259"/>
    </location>
</feature>
<gene>
    <name evidence="2" type="ORF">S01H4_31902</name>
</gene>
<dbReference type="EMBL" id="BART01016617">
    <property type="protein sequence ID" value="GAG84007.1"/>
    <property type="molecule type" value="Genomic_DNA"/>
</dbReference>
<feature type="non-terminal residue" evidence="2">
    <location>
        <position position="1"/>
    </location>
</feature>
<name>X1BS92_9ZZZZ</name>
<dbReference type="InterPro" id="IPR036866">
    <property type="entry name" value="RibonucZ/Hydroxyglut_hydro"/>
</dbReference>
<dbReference type="InterPro" id="IPR042173">
    <property type="entry name" value="RNase_J_2"/>
</dbReference>
<evidence type="ECO:0000259" key="1">
    <source>
        <dbReference type="Pfam" id="PF07521"/>
    </source>
</evidence>
<dbReference type="SUPFAM" id="SSF56281">
    <property type="entry name" value="Metallo-hydrolase/oxidoreductase"/>
    <property type="match status" value="1"/>
</dbReference>
<dbReference type="Gene3D" id="3.40.50.10710">
    <property type="entry name" value="Metallo-hydrolase/oxidoreductase"/>
    <property type="match status" value="1"/>
</dbReference>
<dbReference type="Pfam" id="PF07521">
    <property type="entry name" value="RMMBL"/>
    <property type="match status" value="1"/>
</dbReference>
<dbReference type="AlphaFoldDB" id="X1BS92"/>
<comment type="caution">
    <text evidence="2">The sequence shown here is derived from an EMBL/GenBank/DDBJ whole genome shotgun (WGS) entry which is preliminary data.</text>
</comment>